<sequence>MDSQNVAGFDWDEGNRAKCQKHGVTLAEIESVFAGTPSIGPDAAHSTVEARFLAIGRASSGRHVFLAFTWRERSGARYIRPISARYMAQSARSCDFGHLGEHVGNGLVVVDDRPCEERRSAPIRERRYEPWRFEWGSDRLLEPEFFGHRVRDRQSGDGTTGIGGSA</sequence>
<accession>A0A6P1GU42</accession>
<dbReference type="Gene3D" id="3.10.450.530">
    <property type="entry name" value="Ribonuclease toxin, BrnT, of type II toxin-antitoxin system"/>
    <property type="match status" value="1"/>
</dbReference>
<dbReference type="InterPro" id="IPR007460">
    <property type="entry name" value="BrnT_toxin"/>
</dbReference>
<dbReference type="EMBL" id="CP047223">
    <property type="protein sequence ID" value="QHD70901.1"/>
    <property type="molecule type" value="Genomic_DNA"/>
</dbReference>
<evidence type="ECO:0000313" key="2">
    <source>
        <dbReference type="Proteomes" id="UP000464086"/>
    </source>
</evidence>
<protein>
    <recommendedName>
        <fullName evidence="3">BrnT family toxin</fullName>
    </recommendedName>
</protein>
<geneLocation type="plasmid" evidence="1">
    <name>unnamed5</name>
</geneLocation>
<name>A0A6P1GU42_SPHYA</name>
<reference evidence="1 2" key="1">
    <citation type="submission" date="2019-12" db="EMBL/GenBank/DDBJ databases">
        <title>Functional and genomic insights into the Sphingobium yanoikuyae YC-JY1, a bacterium efficiently degrading bisphenol A.</title>
        <authorList>
            <person name="Jia Y."/>
            <person name="Li X."/>
            <person name="Wang J."/>
            <person name="Eltoukhy A."/>
            <person name="Lamraoui I."/>
            <person name="Yan Y."/>
        </authorList>
    </citation>
    <scope>NUCLEOTIDE SEQUENCE [LARGE SCALE GENOMIC DNA]</scope>
    <source>
        <strain evidence="1 2">YC-JY1</strain>
        <plasmid evidence="1 2">unnamed5</plasmid>
    </source>
</reference>
<keyword evidence="1" id="KW-0614">Plasmid</keyword>
<organism evidence="1 2">
    <name type="scientific">Sphingobium yanoikuyae</name>
    <name type="common">Sphingomonas yanoikuyae</name>
    <dbReference type="NCBI Taxonomy" id="13690"/>
    <lineage>
        <taxon>Bacteria</taxon>
        <taxon>Pseudomonadati</taxon>
        <taxon>Pseudomonadota</taxon>
        <taxon>Alphaproteobacteria</taxon>
        <taxon>Sphingomonadales</taxon>
        <taxon>Sphingomonadaceae</taxon>
        <taxon>Sphingobium</taxon>
    </lineage>
</organism>
<dbReference type="AlphaFoldDB" id="A0A6P1GU42"/>
<gene>
    <name evidence="1" type="ORF">GS397_27760</name>
</gene>
<dbReference type="Pfam" id="PF04365">
    <property type="entry name" value="BrnT_toxin"/>
    <property type="match status" value="1"/>
</dbReference>
<proteinExistence type="predicted"/>
<evidence type="ECO:0008006" key="3">
    <source>
        <dbReference type="Google" id="ProtNLM"/>
    </source>
</evidence>
<dbReference type="InterPro" id="IPR038573">
    <property type="entry name" value="BrnT_sf"/>
</dbReference>
<evidence type="ECO:0000313" key="1">
    <source>
        <dbReference type="EMBL" id="QHD70901.1"/>
    </source>
</evidence>
<dbReference type="Proteomes" id="UP000464086">
    <property type="component" value="Plasmid unnamed5"/>
</dbReference>